<dbReference type="PANTHER" id="PTHR33395:SF22">
    <property type="entry name" value="REVERSE TRANSCRIPTASE DOMAIN-CONTAINING PROTEIN"/>
    <property type="match status" value="1"/>
</dbReference>
<comment type="caution">
    <text evidence="2">The sequence shown here is derived from an EMBL/GenBank/DDBJ whole genome shotgun (WGS) entry which is preliminary data.</text>
</comment>
<proteinExistence type="predicted"/>
<organism evidence="2 3">
    <name type="scientific">Ranitomeya imitator</name>
    <name type="common">mimic poison frog</name>
    <dbReference type="NCBI Taxonomy" id="111125"/>
    <lineage>
        <taxon>Eukaryota</taxon>
        <taxon>Metazoa</taxon>
        <taxon>Chordata</taxon>
        <taxon>Craniata</taxon>
        <taxon>Vertebrata</taxon>
        <taxon>Euteleostomi</taxon>
        <taxon>Amphibia</taxon>
        <taxon>Batrachia</taxon>
        <taxon>Anura</taxon>
        <taxon>Neobatrachia</taxon>
        <taxon>Hyloidea</taxon>
        <taxon>Dendrobatidae</taxon>
        <taxon>Dendrobatinae</taxon>
        <taxon>Ranitomeya</taxon>
    </lineage>
</organism>
<feature type="region of interest" description="Disordered" evidence="1">
    <location>
        <begin position="197"/>
        <end position="232"/>
    </location>
</feature>
<reference evidence="2" key="1">
    <citation type="submission" date="2023-07" db="EMBL/GenBank/DDBJ databases">
        <authorList>
            <person name="Stuckert A."/>
        </authorList>
    </citation>
    <scope>NUCLEOTIDE SEQUENCE</scope>
</reference>
<dbReference type="Proteomes" id="UP001176940">
    <property type="component" value="Unassembled WGS sequence"/>
</dbReference>
<feature type="region of interest" description="Disordered" evidence="1">
    <location>
        <begin position="33"/>
        <end position="86"/>
    </location>
</feature>
<dbReference type="EMBL" id="CAUEEQ010021539">
    <property type="protein sequence ID" value="CAJ0943700.1"/>
    <property type="molecule type" value="Genomic_DNA"/>
</dbReference>
<evidence type="ECO:0000256" key="1">
    <source>
        <dbReference type="SAM" id="MobiDB-lite"/>
    </source>
</evidence>
<feature type="region of interest" description="Disordered" evidence="1">
    <location>
        <begin position="259"/>
        <end position="326"/>
    </location>
</feature>
<evidence type="ECO:0000313" key="2">
    <source>
        <dbReference type="EMBL" id="CAJ0943700.1"/>
    </source>
</evidence>
<evidence type="ECO:0000313" key="3">
    <source>
        <dbReference type="Proteomes" id="UP001176940"/>
    </source>
</evidence>
<accession>A0ABN9LJP8</accession>
<gene>
    <name evidence="2" type="ORF">RIMI_LOCUS10090389</name>
</gene>
<protein>
    <recommendedName>
        <fullName evidence="4">Reverse transcriptase domain-containing protein</fullName>
    </recommendedName>
</protein>
<feature type="compositionally biased region" description="Basic residues" evidence="1">
    <location>
        <begin position="33"/>
        <end position="43"/>
    </location>
</feature>
<keyword evidence="3" id="KW-1185">Reference proteome</keyword>
<feature type="compositionally biased region" description="Polar residues" evidence="1">
    <location>
        <begin position="209"/>
        <end position="221"/>
    </location>
</feature>
<feature type="compositionally biased region" description="Gly residues" evidence="1">
    <location>
        <begin position="51"/>
        <end position="61"/>
    </location>
</feature>
<name>A0ABN9LJP8_9NEOB</name>
<sequence>MRYATFAPKSHFNDVKSTISQPMKFGYVFKTMRKSGGRGRGRGRSLSAGNEGSGSGGASGGRGKKNIAPKSGAVEPGSSSGYTRPRTLPFLGVGKPLLKPEQQEQVLAYLADSASSSFASSRETGKCKSSASLVDVRGQGQVASLSSSAKTTTEKNAAGDTTGYSMELFTHTVPGLESEAVNSPCPLQVESNMECTDAQPQPDYYAGPLTQTTTLPSQGNDQESDPDETMLPHHERYTTDRHGDTDEVAHELQEEVIDDPVVDPDWQPLGEQGAGGSSSEAEEEGPQQASTSQQVPSAGPVSCPKRVAKPKPVGGQRGHPVKAQSAMPEKSEVFLGIFVDGDVIVLDLSDAYYHEAIRKQLSIQIIKDQEVHAAAIAGLKHPPADSQAPLRKSVGPLKNSEERMVVDDEEKANILNTFFSTVFTVENEMLGEIPRNNENPILMVTNLTQEEVRNQLNKIKIDKSPGPDGIHPRVLRELSNVIDKPLFLIFRDSIATGSVPQDWRIANVVPIFKKGSKSEPGNYRPVSLTSIVGKIFEGFLRDVILDYLKENNCLTPYQHGFMRNRSCQANLISFYEEVSYRLDHDDTKLCKAVNTREDRILLQMDLDKLETWAERWQMRFNNDK</sequence>
<dbReference type="PANTHER" id="PTHR33395">
    <property type="entry name" value="TRANSCRIPTASE, PUTATIVE-RELATED-RELATED"/>
    <property type="match status" value="1"/>
</dbReference>
<evidence type="ECO:0008006" key="4">
    <source>
        <dbReference type="Google" id="ProtNLM"/>
    </source>
</evidence>